<feature type="binding site" evidence="11">
    <location>
        <position position="273"/>
    </location>
    <ligand>
        <name>Zn(2+)</name>
        <dbReference type="ChEBI" id="CHEBI:29105"/>
        <label>2</label>
        <note>catalytic</note>
    </ligand>
</feature>
<keyword evidence="4 13" id="KW-0732">Signal</keyword>
<organism evidence="15 16">
    <name type="scientific">Iris pallida</name>
    <name type="common">Sweet iris</name>
    <dbReference type="NCBI Taxonomy" id="29817"/>
    <lineage>
        <taxon>Eukaryota</taxon>
        <taxon>Viridiplantae</taxon>
        <taxon>Streptophyta</taxon>
        <taxon>Embryophyta</taxon>
        <taxon>Tracheophyta</taxon>
        <taxon>Spermatophyta</taxon>
        <taxon>Magnoliopsida</taxon>
        <taxon>Liliopsida</taxon>
        <taxon>Asparagales</taxon>
        <taxon>Iridaceae</taxon>
        <taxon>Iridoideae</taxon>
        <taxon>Irideae</taxon>
        <taxon>Iris</taxon>
    </lineage>
</organism>
<feature type="binding site" evidence="11">
    <location>
        <position position="218"/>
    </location>
    <ligand>
        <name>Ca(2+)</name>
        <dbReference type="ChEBI" id="CHEBI:29108"/>
        <label>3</label>
    </ligand>
</feature>
<keyword evidence="9" id="KW-0325">Glycoprotein</keyword>
<feature type="active site" evidence="10">
    <location>
        <position position="264"/>
    </location>
</feature>
<dbReference type="SUPFAM" id="SSF55486">
    <property type="entry name" value="Metalloproteases ('zincins'), catalytic domain"/>
    <property type="match status" value="1"/>
</dbReference>
<keyword evidence="16" id="KW-1185">Reference proteome</keyword>
<dbReference type="PANTHER" id="PTHR10201">
    <property type="entry name" value="MATRIX METALLOPROTEINASE"/>
    <property type="match status" value="1"/>
</dbReference>
<dbReference type="GO" id="GO:0004222">
    <property type="term" value="F:metalloendopeptidase activity"/>
    <property type="evidence" value="ECO:0007669"/>
    <property type="project" value="InterPro"/>
</dbReference>
<comment type="caution">
    <text evidence="15">The sequence shown here is derived from an EMBL/GenBank/DDBJ whole genome shotgun (WGS) entry which is preliminary data.</text>
</comment>
<feature type="binding site" evidence="11">
    <location>
        <position position="281"/>
    </location>
    <ligand>
        <name>Zn(2+)</name>
        <dbReference type="ChEBI" id="CHEBI:29105"/>
        <label>2</label>
        <note>catalytic</note>
    </ligand>
</feature>
<feature type="binding site" evidence="11">
    <location>
        <position position="200"/>
    </location>
    <ligand>
        <name>Ca(2+)</name>
        <dbReference type="ChEBI" id="CHEBI:29108"/>
        <label>2</label>
    </ligand>
</feature>
<accession>A0AAX6FC19</accession>
<evidence type="ECO:0000256" key="3">
    <source>
        <dbReference type="ARBA" id="ARBA00022723"/>
    </source>
</evidence>
<evidence type="ECO:0000256" key="9">
    <source>
        <dbReference type="ARBA" id="ARBA00023180"/>
    </source>
</evidence>
<evidence type="ECO:0000256" key="12">
    <source>
        <dbReference type="PIRSR" id="PIRSR621190-5"/>
    </source>
</evidence>
<evidence type="ECO:0000256" key="4">
    <source>
        <dbReference type="ARBA" id="ARBA00022729"/>
    </source>
</evidence>
<feature type="domain" description="Peptidase metallopeptidase" evidence="14">
    <location>
        <begin position="141"/>
        <end position="308"/>
    </location>
</feature>
<protein>
    <submittedName>
        <fullName evidence="15">Metalloendoproteinase 1-MMP-like</fullName>
    </submittedName>
</protein>
<feature type="binding site" evidence="11">
    <location>
        <position position="235"/>
    </location>
    <ligand>
        <name>Zn(2+)</name>
        <dbReference type="ChEBI" id="CHEBI:29105"/>
        <label>1</label>
    </ligand>
</feature>
<evidence type="ECO:0000256" key="11">
    <source>
        <dbReference type="PIRSR" id="PIRSR621190-2"/>
    </source>
</evidence>
<evidence type="ECO:0000256" key="13">
    <source>
        <dbReference type="SAM" id="SignalP"/>
    </source>
</evidence>
<evidence type="ECO:0000313" key="16">
    <source>
        <dbReference type="Proteomes" id="UP001140949"/>
    </source>
</evidence>
<evidence type="ECO:0000256" key="6">
    <source>
        <dbReference type="ARBA" id="ARBA00022833"/>
    </source>
</evidence>
<keyword evidence="8" id="KW-0865">Zymogen</keyword>
<dbReference type="InterPro" id="IPR033739">
    <property type="entry name" value="M10A_MMP"/>
</dbReference>
<keyword evidence="6 11" id="KW-0862">Zinc</keyword>
<dbReference type="InterPro" id="IPR002477">
    <property type="entry name" value="Peptidoglycan-bd-like"/>
</dbReference>
<evidence type="ECO:0000256" key="7">
    <source>
        <dbReference type="ARBA" id="ARBA00023049"/>
    </source>
</evidence>
<evidence type="ECO:0000256" key="8">
    <source>
        <dbReference type="ARBA" id="ARBA00023145"/>
    </source>
</evidence>
<feature type="binding site" evidence="11">
    <location>
        <position position="212"/>
    </location>
    <ligand>
        <name>Zn(2+)</name>
        <dbReference type="ChEBI" id="CHEBI:29105"/>
        <label>1</label>
    </ligand>
</feature>
<evidence type="ECO:0000256" key="1">
    <source>
        <dbReference type="ARBA" id="ARBA00009614"/>
    </source>
</evidence>
<feature type="binding site" description="in inhibited form" evidence="11">
    <location>
        <position position="123"/>
    </location>
    <ligand>
        <name>Zn(2+)</name>
        <dbReference type="ChEBI" id="CHEBI:29105"/>
        <label>2</label>
        <note>catalytic</note>
    </ligand>
</feature>
<dbReference type="InterPro" id="IPR006026">
    <property type="entry name" value="Peptidase_Metallo"/>
</dbReference>
<reference evidence="15" key="1">
    <citation type="journal article" date="2023" name="GigaByte">
        <title>Genome assembly of the bearded iris, Iris pallida Lam.</title>
        <authorList>
            <person name="Bruccoleri R.E."/>
            <person name="Oakeley E.J."/>
            <person name="Faust A.M.E."/>
            <person name="Altorfer M."/>
            <person name="Dessus-Babus S."/>
            <person name="Burckhardt D."/>
            <person name="Oertli M."/>
            <person name="Naumann U."/>
            <person name="Petersen F."/>
            <person name="Wong J."/>
        </authorList>
    </citation>
    <scope>NUCLEOTIDE SEQUENCE</scope>
    <source>
        <strain evidence="15">GSM-AAB239-AS_SAM_17_03QT</strain>
    </source>
</reference>
<dbReference type="InterPro" id="IPR024079">
    <property type="entry name" value="MetalloPept_cat_dom_sf"/>
</dbReference>
<dbReference type="Pfam" id="PF01471">
    <property type="entry name" value="PG_binding_1"/>
    <property type="match status" value="1"/>
</dbReference>
<dbReference type="GO" id="GO:0006508">
    <property type="term" value="P:proteolysis"/>
    <property type="evidence" value="ECO:0007669"/>
    <property type="project" value="UniProtKB-KW"/>
</dbReference>
<feature type="binding site" evidence="11">
    <location>
        <position position="210"/>
    </location>
    <ligand>
        <name>Zn(2+)</name>
        <dbReference type="ChEBI" id="CHEBI:29105"/>
        <label>1</label>
    </ligand>
</feature>
<feature type="chain" id="PRO_5043533902" evidence="13">
    <location>
        <begin position="20"/>
        <end position="348"/>
    </location>
</feature>
<dbReference type="GO" id="GO:0030574">
    <property type="term" value="P:collagen catabolic process"/>
    <property type="evidence" value="ECO:0007669"/>
    <property type="project" value="TreeGrafter"/>
</dbReference>
<dbReference type="Pfam" id="PF00413">
    <property type="entry name" value="Peptidase_M10"/>
    <property type="match status" value="1"/>
</dbReference>
<feature type="short sequence motif" description="Cysteine switch" evidence="12">
    <location>
        <begin position="121"/>
        <end position="133"/>
    </location>
</feature>
<sequence length="348" mass="38063">MPSLLLLLHFLHFPLLSFSRPYPNETIPGQNKLLLTVSPNGTIGDWRSDLVDTDSGSNVSGLSELKLYLHRFGYLQNGATSNFTDVFDEEFKSAISLYQSNLGLRVTGRLDSQTLSQISSPRCGVRDSVDGVVTKYAYFSGRPRWARPSPITLTYALSPTDTLDYISRKDTEAAVRRAFDRWAQVIPIRFSRAEDYEEADVKLGFYSGDHGDGEPFDGVLGVLAHAFSPESGKLHLDAAERWSVDFGGEDSKVAVDLESVVTHEIGHVLGLGHSSVREAVMYPSLSPRTRKADLTVDDVEGVQVLYGSNPNFKMSSLPESDTSSASSSCALVGPVLAMIIVVLIHTIS</sequence>
<dbReference type="SMART" id="SM00235">
    <property type="entry name" value="ZnMc"/>
    <property type="match status" value="1"/>
</dbReference>
<dbReference type="PANTHER" id="PTHR10201:SF249">
    <property type="entry name" value="METALLOENDOPROTEINASE 1-MMP"/>
    <property type="match status" value="1"/>
</dbReference>
<comment type="similarity">
    <text evidence="1">Belongs to the peptidase M10A family. Matrix metalloproteinases (MMPs) subfamily.</text>
</comment>
<dbReference type="EMBL" id="JANAVB010029820">
    <property type="protein sequence ID" value="KAJ6813997.1"/>
    <property type="molecule type" value="Genomic_DNA"/>
</dbReference>
<dbReference type="GO" id="GO:0030198">
    <property type="term" value="P:extracellular matrix organization"/>
    <property type="evidence" value="ECO:0007669"/>
    <property type="project" value="TreeGrafter"/>
</dbReference>
<evidence type="ECO:0000256" key="2">
    <source>
        <dbReference type="ARBA" id="ARBA00022670"/>
    </source>
</evidence>
<dbReference type="InterPro" id="IPR021190">
    <property type="entry name" value="Pept_M10A"/>
</dbReference>
<comment type="cofactor">
    <cofactor evidence="11">
        <name>Zn(2+)</name>
        <dbReference type="ChEBI" id="CHEBI:29105"/>
    </cofactor>
    <text evidence="11">Binds 2 Zn(2+) ions per subunit.</text>
</comment>
<feature type="binding site" evidence="11">
    <location>
        <position position="225"/>
    </location>
    <ligand>
        <name>Zn(2+)</name>
        <dbReference type="ChEBI" id="CHEBI:29105"/>
        <label>1</label>
    </ligand>
</feature>
<keyword evidence="5" id="KW-0378">Hydrolase</keyword>
<feature type="binding site" evidence="11">
    <location>
        <position position="267"/>
    </location>
    <ligand>
        <name>Zn(2+)</name>
        <dbReference type="ChEBI" id="CHEBI:29105"/>
        <label>2</label>
        <note>catalytic</note>
    </ligand>
</feature>
<feature type="binding site" evidence="11">
    <location>
        <position position="237"/>
    </location>
    <ligand>
        <name>Ca(2+)</name>
        <dbReference type="ChEBI" id="CHEBI:29108"/>
        <label>3</label>
    </ligand>
</feature>
<dbReference type="SUPFAM" id="SSF47090">
    <property type="entry name" value="PGBD-like"/>
    <property type="match status" value="1"/>
</dbReference>
<keyword evidence="11" id="KW-0106">Calcium</keyword>
<dbReference type="Gene3D" id="3.40.390.10">
    <property type="entry name" value="Collagenase (Catalytic Domain)"/>
    <property type="match status" value="1"/>
</dbReference>
<keyword evidence="3 11" id="KW-0479">Metal-binding</keyword>
<evidence type="ECO:0000256" key="10">
    <source>
        <dbReference type="PIRSR" id="PIRSR621190-1"/>
    </source>
</evidence>
<dbReference type="InterPro" id="IPR001818">
    <property type="entry name" value="Pept_M10_metallopeptidase"/>
</dbReference>
<feature type="binding site" evidence="11">
    <location>
        <position position="240"/>
    </location>
    <ligand>
        <name>Ca(2+)</name>
        <dbReference type="ChEBI" id="CHEBI:29108"/>
        <label>3</label>
    </ligand>
</feature>
<dbReference type="AlphaFoldDB" id="A0AAX6FC19"/>
<keyword evidence="2" id="KW-0645">Protease</keyword>
<evidence type="ECO:0000256" key="5">
    <source>
        <dbReference type="ARBA" id="ARBA00022801"/>
    </source>
</evidence>
<dbReference type="PRINTS" id="PR00138">
    <property type="entry name" value="MATRIXIN"/>
</dbReference>
<keyword evidence="7" id="KW-0482">Metalloprotease</keyword>
<feature type="binding site" evidence="11">
    <location>
        <position position="240"/>
    </location>
    <ligand>
        <name>Ca(2+)</name>
        <dbReference type="ChEBI" id="CHEBI:29108"/>
        <label>1</label>
    </ligand>
</feature>
<dbReference type="FunFam" id="3.40.390.10:FF:000018">
    <property type="entry name" value="Metalloendoproteinase 1"/>
    <property type="match status" value="1"/>
</dbReference>
<dbReference type="Proteomes" id="UP001140949">
    <property type="component" value="Unassembled WGS sequence"/>
</dbReference>
<dbReference type="InterPro" id="IPR036365">
    <property type="entry name" value="PGBD-like_sf"/>
</dbReference>
<evidence type="ECO:0000259" key="14">
    <source>
        <dbReference type="SMART" id="SM00235"/>
    </source>
</evidence>
<feature type="signal peptide" evidence="13">
    <location>
        <begin position="1"/>
        <end position="19"/>
    </location>
</feature>
<dbReference type="GO" id="GO:0031012">
    <property type="term" value="C:extracellular matrix"/>
    <property type="evidence" value="ECO:0007669"/>
    <property type="project" value="InterPro"/>
</dbReference>
<gene>
    <name evidence="15" type="ORF">M6B38_139675</name>
</gene>
<reference evidence="15" key="2">
    <citation type="submission" date="2023-04" db="EMBL/GenBank/DDBJ databases">
        <authorList>
            <person name="Bruccoleri R.E."/>
            <person name="Oakeley E.J."/>
            <person name="Faust A.-M."/>
            <person name="Dessus-Babus S."/>
            <person name="Altorfer M."/>
            <person name="Burckhardt D."/>
            <person name="Oertli M."/>
            <person name="Naumann U."/>
            <person name="Petersen F."/>
            <person name="Wong J."/>
        </authorList>
    </citation>
    <scope>NUCLEOTIDE SEQUENCE</scope>
    <source>
        <strain evidence="15">GSM-AAB239-AS_SAM_17_03QT</strain>
        <tissue evidence="15">Leaf</tissue>
    </source>
</reference>
<name>A0AAX6FC19_IRIPA</name>
<comment type="cofactor">
    <cofactor evidence="11">
        <name>Ca(2+)</name>
        <dbReference type="ChEBI" id="CHEBI:29108"/>
    </cofactor>
    <text evidence="11">Can bind about 5 Ca(2+) ions per subunit.</text>
</comment>
<proteinExistence type="inferred from homology"/>
<dbReference type="GO" id="GO:0008270">
    <property type="term" value="F:zinc ion binding"/>
    <property type="evidence" value="ECO:0007669"/>
    <property type="project" value="InterPro"/>
</dbReference>
<dbReference type="CDD" id="cd04278">
    <property type="entry name" value="ZnMc_MMP"/>
    <property type="match status" value="1"/>
</dbReference>
<feature type="binding site" evidence="11">
    <location>
        <position position="217"/>
    </location>
    <ligand>
        <name>Ca(2+)</name>
        <dbReference type="ChEBI" id="CHEBI:29108"/>
        <label>3</label>
    </ligand>
</feature>
<feature type="binding site" evidence="11">
    <location>
        <position position="263"/>
    </location>
    <ligand>
        <name>Zn(2+)</name>
        <dbReference type="ChEBI" id="CHEBI:29105"/>
        <label>2</label>
        <note>catalytic</note>
    </ligand>
</feature>
<evidence type="ECO:0000313" key="15">
    <source>
        <dbReference type="EMBL" id="KAJ6813997.1"/>
    </source>
</evidence>